<dbReference type="FunFam" id="3.30.2320.80:FF:000001">
    <property type="entry name" value="Hydrogenase maturation factor HypA"/>
    <property type="match status" value="1"/>
</dbReference>
<dbReference type="GO" id="GO:0016151">
    <property type="term" value="F:nickel cation binding"/>
    <property type="evidence" value="ECO:0007669"/>
    <property type="project" value="UniProtKB-UniRule"/>
</dbReference>
<protein>
    <recommendedName>
        <fullName evidence="4">Hydrogenase maturation factor HypA</fullName>
    </recommendedName>
</protein>
<comment type="caution">
    <text evidence="5">The sequence shown here is derived from an EMBL/GenBank/DDBJ whole genome shotgun (WGS) entry which is preliminary data.</text>
</comment>
<keyword evidence="2 4" id="KW-0479">Metal-binding</keyword>
<feature type="binding site" evidence="4">
    <location>
        <position position="92"/>
    </location>
    <ligand>
        <name>Zn(2+)</name>
        <dbReference type="ChEBI" id="CHEBI:29105"/>
    </ligand>
</feature>
<comment type="similarity">
    <text evidence="4">Belongs to the HypA/HybF family.</text>
</comment>
<evidence type="ECO:0000313" key="6">
    <source>
        <dbReference type="Proteomes" id="UP000434582"/>
    </source>
</evidence>
<sequence>MHEMSLTESILRILETEAGRQGFSRVLEVRLEVGALSHADPDALRFCFDAVTRGSLAEGARLDILRLPGTGWCLPCGAEIAVARRFDPCPRCGGHQIQVTAGDELRIKDLEVA</sequence>
<dbReference type="InterPro" id="IPR000688">
    <property type="entry name" value="HypA/HybF"/>
</dbReference>
<evidence type="ECO:0000256" key="4">
    <source>
        <dbReference type="HAMAP-Rule" id="MF_00213"/>
    </source>
</evidence>
<feature type="binding site" evidence="4">
    <location>
        <position position="76"/>
    </location>
    <ligand>
        <name>Zn(2+)</name>
        <dbReference type="ChEBI" id="CHEBI:29105"/>
    </ligand>
</feature>
<proteinExistence type="inferred from homology"/>
<feature type="binding site" evidence="4">
    <location>
        <position position="2"/>
    </location>
    <ligand>
        <name>Ni(2+)</name>
        <dbReference type="ChEBI" id="CHEBI:49786"/>
    </ligand>
</feature>
<feature type="binding site" evidence="4">
    <location>
        <position position="73"/>
    </location>
    <ligand>
        <name>Zn(2+)</name>
        <dbReference type="ChEBI" id="CHEBI:29105"/>
    </ligand>
</feature>
<keyword evidence="3 4" id="KW-0862">Zinc</keyword>
<keyword evidence="6" id="KW-1185">Reference proteome</keyword>
<dbReference type="AlphaFoldDB" id="A0A7X1ZBI2"/>
<dbReference type="GO" id="GO:0008270">
    <property type="term" value="F:zinc ion binding"/>
    <property type="evidence" value="ECO:0007669"/>
    <property type="project" value="UniProtKB-UniRule"/>
</dbReference>
<evidence type="ECO:0000256" key="2">
    <source>
        <dbReference type="ARBA" id="ARBA00022723"/>
    </source>
</evidence>
<dbReference type="Gene3D" id="3.30.2320.80">
    <property type="match status" value="1"/>
</dbReference>
<dbReference type="PIRSF" id="PIRSF004761">
    <property type="entry name" value="Hydrgn_mat_HypA"/>
    <property type="match status" value="1"/>
</dbReference>
<evidence type="ECO:0000256" key="1">
    <source>
        <dbReference type="ARBA" id="ARBA00022596"/>
    </source>
</evidence>
<dbReference type="HAMAP" id="MF_00213">
    <property type="entry name" value="HypA_HybF"/>
    <property type="match status" value="1"/>
</dbReference>
<dbReference type="GO" id="GO:0051604">
    <property type="term" value="P:protein maturation"/>
    <property type="evidence" value="ECO:0007669"/>
    <property type="project" value="InterPro"/>
</dbReference>
<dbReference type="GO" id="GO:0016530">
    <property type="term" value="F:metallochaperone activity"/>
    <property type="evidence" value="ECO:0007669"/>
    <property type="project" value="UniProtKB-ARBA"/>
</dbReference>
<feature type="binding site" evidence="4">
    <location>
        <position position="89"/>
    </location>
    <ligand>
        <name>Zn(2+)</name>
        <dbReference type="ChEBI" id="CHEBI:29105"/>
    </ligand>
</feature>
<reference evidence="5 6" key="1">
    <citation type="submission" date="2019-10" db="EMBL/GenBank/DDBJ databases">
        <title>Draft whole-genome sequence of the purple nonsulfur photosynthetic bacterium Roseospira navarrensis DSM 15114.</title>
        <authorList>
            <person name="Kyndt J.A."/>
            <person name="Meyer T.E."/>
        </authorList>
    </citation>
    <scope>NUCLEOTIDE SEQUENCE [LARGE SCALE GENOMIC DNA]</scope>
    <source>
        <strain evidence="5 6">DSM 15114</strain>
    </source>
</reference>
<keyword evidence="1 4" id="KW-0533">Nickel</keyword>
<dbReference type="Proteomes" id="UP000434582">
    <property type="component" value="Unassembled WGS sequence"/>
</dbReference>
<dbReference type="NCBIfam" id="TIGR00100">
    <property type="entry name" value="hypA"/>
    <property type="match status" value="1"/>
</dbReference>
<dbReference type="PANTHER" id="PTHR34535:SF3">
    <property type="entry name" value="HYDROGENASE MATURATION FACTOR HYPA"/>
    <property type="match status" value="1"/>
</dbReference>
<evidence type="ECO:0000256" key="3">
    <source>
        <dbReference type="ARBA" id="ARBA00022833"/>
    </source>
</evidence>
<accession>A0A7X1ZBI2</accession>
<dbReference type="PANTHER" id="PTHR34535">
    <property type="entry name" value="HYDROGENASE MATURATION FACTOR HYPA"/>
    <property type="match status" value="1"/>
</dbReference>
<dbReference type="Pfam" id="PF01155">
    <property type="entry name" value="HypA"/>
    <property type="match status" value="1"/>
</dbReference>
<name>A0A7X1ZBI2_9PROT</name>
<gene>
    <name evidence="4 5" type="primary">hypA</name>
    <name evidence="5" type="ORF">GHC57_03115</name>
</gene>
<organism evidence="5 6">
    <name type="scientific">Roseospira navarrensis</name>
    <dbReference type="NCBI Taxonomy" id="140058"/>
    <lineage>
        <taxon>Bacteria</taxon>
        <taxon>Pseudomonadati</taxon>
        <taxon>Pseudomonadota</taxon>
        <taxon>Alphaproteobacteria</taxon>
        <taxon>Rhodospirillales</taxon>
        <taxon>Rhodospirillaceae</taxon>
        <taxon>Roseospira</taxon>
    </lineage>
</organism>
<dbReference type="EMBL" id="WIVE01000005">
    <property type="protein sequence ID" value="MQX35501.1"/>
    <property type="molecule type" value="Genomic_DNA"/>
</dbReference>
<evidence type="ECO:0000313" key="5">
    <source>
        <dbReference type="EMBL" id="MQX35501.1"/>
    </source>
</evidence>
<comment type="function">
    <text evidence="4">Involved in the maturation of [NiFe] hydrogenases. Required for nickel insertion into the metal center of the hydrogenase.</text>
</comment>